<dbReference type="Pfam" id="PF01535">
    <property type="entry name" value="PPR"/>
    <property type="match status" value="4"/>
</dbReference>
<feature type="repeat" description="PPR" evidence="3">
    <location>
        <begin position="351"/>
        <end position="385"/>
    </location>
</feature>
<dbReference type="EMBL" id="JARBHA010000009">
    <property type="protein sequence ID" value="KAJ9693354.1"/>
    <property type="molecule type" value="Genomic_DNA"/>
</dbReference>
<evidence type="ECO:0000313" key="6">
    <source>
        <dbReference type="Proteomes" id="UP001168098"/>
    </source>
</evidence>
<dbReference type="NCBIfam" id="TIGR00756">
    <property type="entry name" value="PPR"/>
    <property type="match status" value="4"/>
</dbReference>
<evidence type="ECO:0008006" key="7">
    <source>
        <dbReference type="Google" id="ProtNLM"/>
    </source>
</evidence>
<organism evidence="5 6">
    <name type="scientific">Vitis rotundifolia</name>
    <name type="common">Muscadine grape</name>
    <dbReference type="NCBI Taxonomy" id="103349"/>
    <lineage>
        <taxon>Eukaryota</taxon>
        <taxon>Viridiplantae</taxon>
        <taxon>Streptophyta</taxon>
        <taxon>Embryophyta</taxon>
        <taxon>Tracheophyta</taxon>
        <taxon>Spermatophyta</taxon>
        <taxon>Magnoliopsida</taxon>
        <taxon>eudicotyledons</taxon>
        <taxon>Gunneridae</taxon>
        <taxon>Pentapetalae</taxon>
        <taxon>rosids</taxon>
        <taxon>Vitales</taxon>
        <taxon>Vitaceae</taxon>
        <taxon>Viteae</taxon>
        <taxon>Vitis</taxon>
    </lineage>
</organism>
<feature type="repeat" description="PPR" evidence="3">
    <location>
        <begin position="452"/>
        <end position="486"/>
    </location>
</feature>
<dbReference type="AlphaFoldDB" id="A0AA39DRE5"/>
<evidence type="ECO:0000256" key="1">
    <source>
        <dbReference type="ARBA" id="ARBA00007626"/>
    </source>
</evidence>
<dbReference type="Pfam" id="PF13041">
    <property type="entry name" value="PPR_2"/>
    <property type="match status" value="1"/>
</dbReference>
<reference evidence="5 6" key="1">
    <citation type="journal article" date="2023" name="BMC Biotechnol.">
        <title>Vitis rotundifolia cv Carlos genome sequencing.</title>
        <authorList>
            <person name="Huff M."/>
            <person name="Hulse-Kemp A."/>
            <person name="Scheffler B."/>
            <person name="Youngblood R."/>
            <person name="Simpson S."/>
            <person name="Babiker E."/>
            <person name="Staton M."/>
        </authorList>
    </citation>
    <scope>NUCLEOTIDE SEQUENCE [LARGE SCALE GENOMIC DNA]</scope>
    <source>
        <tissue evidence="5">Leaf</tissue>
    </source>
</reference>
<proteinExistence type="inferred from homology"/>
<dbReference type="InterPro" id="IPR011990">
    <property type="entry name" value="TPR-like_helical_dom_sf"/>
</dbReference>
<dbReference type="Gene3D" id="1.25.40.10">
    <property type="entry name" value="Tetratricopeptide repeat domain"/>
    <property type="match status" value="3"/>
</dbReference>
<dbReference type="PROSITE" id="PS51375">
    <property type="entry name" value="PPR"/>
    <property type="match status" value="4"/>
</dbReference>
<accession>A0AA39DRE5</accession>
<gene>
    <name evidence="5" type="ORF">PVL29_012211</name>
</gene>
<dbReference type="Proteomes" id="UP001168098">
    <property type="component" value="Unassembled WGS sequence"/>
</dbReference>
<dbReference type="InterPro" id="IPR050667">
    <property type="entry name" value="PPR-containing_protein"/>
</dbReference>
<comment type="similarity">
    <text evidence="1">Belongs to the PPR family. P subfamily.</text>
</comment>
<protein>
    <recommendedName>
        <fullName evidence="7">Pentatricopeptide repeat-containing protein</fullName>
    </recommendedName>
</protein>
<name>A0AA39DRE5_VITRO</name>
<keyword evidence="2" id="KW-0677">Repeat</keyword>
<evidence type="ECO:0000256" key="4">
    <source>
        <dbReference type="SAM" id="MobiDB-lite"/>
    </source>
</evidence>
<feature type="region of interest" description="Disordered" evidence="4">
    <location>
        <begin position="528"/>
        <end position="548"/>
    </location>
</feature>
<keyword evidence="6" id="KW-1185">Reference proteome</keyword>
<evidence type="ECO:0000256" key="2">
    <source>
        <dbReference type="ARBA" id="ARBA00022737"/>
    </source>
</evidence>
<dbReference type="InterPro" id="IPR002885">
    <property type="entry name" value="PPR_rpt"/>
</dbReference>
<feature type="repeat" description="PPR" evidence="3">
    <location>
        <begin position="417"/>
        <end position="451"/>
    </location>
</feature>
<dbReference type="PANTHER" id="PTHR47939:SF5">
    <property type="entry name" value="PENTACOTRIPEPTIDE-REPEAT REGION OF PRORP DOMAIN-CONTAINING PROTEIN"/>
    <property type="match status" value="1"/>
</dbReference>
<comment type="caution">
    <text evidence="5">The sequence shown here is derived from an EMBL/GenBank/DDBJ whole genome shotgun (WGS) entry which is preliminary data.</text>
</comment>
<sequence length="548" mass="63362">MALFTLSKKLPFPRIYPQFFLTLLLRPVSSHSLQTLSLTFPRTPLDKPRFSVPRHLSTQTLYDPFDLIRCKDDVCDPLKSGLPELLKRLEGLSSEAEVMAVLDESGVEPNQELVYWAIWELREDWRLAYWVFNWGEKWGCNSERARGLVIWILGNCKKFGVAWCLIRELHRSSVDTRRAMLIMIDRYTAANDPCKAIKTFHIMEKFRLSPDQEAFYTLLTTLCKHGNVEDAEELMFQNKKLFPLETEGFNIILNGWSNVALDIFEAKRIWREMSKCCIVPNATTYTLMISCFSKFGNLFDSLRLFDDMKKRGWIPGLEVYNSLIYVLTHENCLTEALKILGKIKEMGLQLDSASYNCMIRPLCKAKKLEEARTILAAMIGENLGPTTETYHAFLEGASYEETFEVLKQMRTAGFGPNGDTFLLILDNLFKLDQPENALKIWVEMKEFDVVPGSEHYKVLIEGLTKFGWLVKARELYAEMRSKGFLDDPKLKKFLKDPVEGNSGEREGWMRQGKTDVRLHHGKSSMMRWKRLGDQSRKRPPLVKSNLKL</sequence>
<evidence type="ECO:0000256" key="3">
    <source>
        <dbReference type="PROSITE-ProRule" id="PRU00708"/>
    </source>
</evidence>
<evidence type="ECO:0000313" key="5">
    <source>
        <dbReference type="EMBL" id="KAJ9693354.1"/>
    </source>
</evidence>
<dbReference type="PANTHER" id="PTHR47939">
    <property type="entry name" value="MEMBRANE-ASSOCIATED SALT-INDUCIBLE PROTEIN-LIKE"/>
    <property type="match status" value="1"/>
</dbReference>
<feature type="repeat" description="PPR" evidence="3">
    <location>
        <begin position="281"/>
        <end position="315"/>
    </location>
</feature>